<keyword evidence="9" id="KW-0863">Zinc-finger</keyword>
<dbReference type="PROSITE" id="PS50893">
    <property type="entry name" value="ABC_TRANSPORTER_2"/>
    <property type="match status" value="1"/>
</dbReference>
<keyword evidence="2" id="KW-0813">Transport</keyword>
<dbReference type="Pfam" id="PF22586">
    <property type="entry name" value="ANCHR-like_BBOX"/>
    <property type="match status" value="1"/>
</dbReference>
<feature type="transmembrane region" description="Helical" evidence="11">
    <location>
        <begin position="716"/>
        <end position="738"/>
    </location>
</feature>
<dbReference type="PROSITE" id="PS50929">
    <property type="entry name" value="ABC_TM1F"/>
    <property type="match status" value="2"/>
</dbReference>
<evidence type="ECO:0000256" key="11">
    <source>
        <dbReference type="SAM" id="Phobius"/>
    </source>
</evidence>
<evidence type="ECO:0000256" key="2">
    <source>
        <dbReference type="ARBA" id="ARBA00022448"/>
    </source>
</evidence>
<dbReference type="InterPro" id="IPR003439">
    <property type="entry name" value="ABC_transporter-like_ATP-bd"/>
</dbReference>
<dbReference type="InterPro" id="IPR057668">
    <property type="entry name" value="E2_Ub-conjug_enz_C"/>
</dbReference>
<feature type="region of interest" description="Disordered" evidence="10">
    <location>
        <begin position="969"/>
        <end position="989"/>
    </location>
</feature>
<evidence type="ECO:0000256" key="7">
    <source>
        <dbReference type="ARBA" id="ARBA00022989"/>
    </source>
</evidence>
<feature type="region of interest" description="Disordered" evidence="10">
    <location>
        <begin position="1235"/>
        <end position="1255"/>
    </location>
</feature>
<dbReference type="GO" id="GO:0016020">
    <property type="term" value="C:membrane"/>
    <property type="evidence" value="ECO:0007669"/>
    <property type="project" value="UniProtKB-SubCell"/>
</dbReference>
<dbReference type="SUPFAM" id="SSF90123">
    <property type="entry name" value="ABC transporter transmembrane region"/>
    <property type="match status" value="2"/>
</dbReference>
<dbReference type="PROSITE" id="PS00211">
    <property type="entry name" value="ABC_TRANSPORTER_1"/>
    <property type="match status" value="1"/>
</dbReference>
<feature type="domain" description="ABC transmembrane type-1" evidence="14">
    <location>
        <begin position="870"/>
        <end position="1180"/>
    </location>
</feature>
<comment type="subcellular location">
    <subcellularLocation>
        <location evidence="1">Membrane</location>
    </subcellularLocation>
</comment>
<dbReference type="GO" id="GO:0016887">
    <property type="term" value="F:ATP hydrolysis activity"/>
    <property type="evidence" value="ECO:0007669"/>
    <property type="project" value="InterPro"/>
</dbReference>
<dbReference type="CDD" id="cd18604">
    <property type="entry name" value="ABC_6TM_VMR1_D2_like"/>
    <property type="match status" value="1"/>
</dbReference>
<feature type="compositionally biased region" description="Polar residues" evidence="10">
    <location>
        <begin position="1245"/>
        <end position="1255"/>
    </location>
</feature>
<dbReference type="GO" id="GO:0008270">
    <property type="term" value="F:zinc ion binding"/>
    <property type="evidence" value="ECO:0007669"/>
    <property type="project" value="UniProtKB-KW"/>
</dbReference>
<dbReference type="SUPFAM" id="SSF52540">
    <property type="entry name" value="P-loop containing nucleoside triphosphate hydrolases"/>
    <property type="match status" value="2"/>
</dbReference>
<keyword evidence="7 11" id="KW-1133">Transmembrane helix</keyword>
<evidence type="ECO:0000256" key="4">
    <source>
        <dbReference type="ARBA" id="ARBA00022737"/>
    </source>
</evidence>
<feature type="domain" description="ABC transmembrane type-1" evidence="14">
    <location>
        <begin position="1652"/>
        <end position="1893"/>
    </location>
</feature>
<feature type="transmembrane region" description="Helical" evidence="11">
    <location>
        <begin position="686"/>
        <end position="704"/>
    </location>
</feature>
<dbReference type="Pfam" id="PF00664">
    <property type="entry name" value="ABC_membrane"/>
    <property type="match status" value="2"/>
</dbReference>
<comment type="caution">
    <text evidence="15">The sequence shown here is derived from an EMBL/GenBank/DDBJ whole genome shotgun (WGS) entry which is preliminary data.</text>
</comment>
<dbReference type="Pfam" id="PF09418">
    <property type="entry name" value="DUF2009"/>
    <property type="match status" value="1"/>
</dbReference>
<feature type="transmembrane region" description="Helical" evidence="11">
    <location>
        <begin position="613"/>
        <end position="629"/>
    </location>
</feature>
<feature type="transmembrane region" description="Helical" evidence="11">
    <location>
        <begin position="1865"/>
        <end position="1885"/>
    </location>
</feature>
<name>A0A367KTM6_RHIST</name>
<feature type="non-terminal residue" evidence="15">
    <location>
        <position position="2041"/>
    </location>
</feature>
<reference evidence="15 16" key="1">
    <citation type="journal article" date="2018" name="G3 (Bethesda)">
        <title>Phylogenetic and Phylogenomic Definition of Rhizopus Species.</title>
        <authorList>
            <person name="Gryganskyi A.P."/>
            <person name="Golan J."/>
            <person name="Dolatabadi S."/>
            <person name="Mondo S."/>
            <person name="Robb S."/>
            <person name="Idnurm A."/>
            <person name="Muszewska A."/>
            <person name="Steczkiewicz K."/>
            <person name="Masonjones S."/>
            <person name="Liao H.L."/>
            <person name="Gajdeczka M.T."/>
            <person name="Anike F."/>
            <person name="Vuek A."/>
            <person name="Anishchenko I.M."/>
            <person name="Voigt K."/>
            <person name="de Hoog G.S."/>
            <person name="Smith M.E."/>
            <person name="Heitman J."/>
            <person name="Vilgalys R."/>
            <person name="Stajich J.E."/>
        </authorList>
    </citation>
    <scope>NUCLEOTIDE SEQUENCE [LARGE SCALE GENOMIC DNA]</scope>
    <source>
        <strain evidence="15 16">LSU 92-RS-03</strain>
    </source>
</reference>
<feature type="transmembrane region" description="Helical" evidence="11">
    <location>
        <begin position="909"/>
        <end position="928"/>
    </location>
</feature>
<evidence type="ECO:0000313" key="16">
    <source>
        <dbReference type="Proteomes" id="UP000253551"/>
    </source>
</evidence>
<protein>
    <submittedName>
        <fullName evidence="15">Uncharacterized protein</fullName>
    </submittedName>
</protein>
<keyword evidence="9" id="KW-0479">Metal-binding</keyword>
<dbReference type="InterPro" id="IPR017871">
    <property type="entry name" value="ABC_transporter-like_CS"/>
</dbReference>
<evidence type="ECO:0000259" key="14">
    <source>
        <dbReference type="PROSITE" id="PS50929"/>
    </source>
</evidence>
<feature type="transmembrane region" description="Helical" evidence="11">
    <location>
        <begin position="869"/>
        <end position="889"/>
    </location>
</feature>
<organism evidence="15 16">
    <name type="scientific">Rhizopus stolonifer</name>
    <name type="common">Rhizopus nigricans</name>
    <dbReference type="NCBI Taxonomy" id="4846"/>
    <lineage>
        <taxon>Eukaryota</taxon>
        <taxon>Fungi</taxon>
        <taxon>Fungi incertae sedis</taxon>
        <taxon>Mucoromycota</taxon>
        <taxon>Mucoromycotina</taxon>
        <taxon>Mucoromycetes</taxon>
        <taxon>Mucorales</taxon>
        <taxon>Mucorineae</taxon>
        <taxon>Rhizopodaceae</taxon>
        <taxon>Rhizopus</taxon>
    </lineage>
</organism>
<feature type="transmembrane region" description="Helical" evidence="11">
    <location>
        <begin position="1651"/>
        <end position="1669"/>
    </location>
</feature>
<feature type="domain" description="ABC transporter" evidence="13">
    <location>
        <begin position="1243"/>
        <end position="1498"/>
    </location>
</feature>
<keyword evidence="9" id="KW-0862">Zinc</keyword>
<evidence type="ECO:0000256" key="8">
    <source>
        <dbReference type="ARBA" id="ARBA00023136"/>
    </source>
</evidence>
<dbReference type="CDD" id="cd03250">
    <property type="entry name" value="ABCC_MRP_domain1"/>
    <property type="match status" value="1"/>
</dbReference>
<dbReference type="EMBL" id="PJQM01000373">
    <property type="protein sequence ID" value="RCI05497.1"/>
    <property type="molecule type" value="Genomic_DNA"/>
</dbReference>
<evidence type="ECO:0000256" key="10">
    <source>
        <dbReference type="SAM" id="MobiDB-lite"/>
    </source>
</evidence>
<feature type="transmembrane region" description="Helical" evidence="11">
    <location>
        <begin position="1038"/>
        <end position="1056"/>
    </location>
</feature>
<feature type="transmembrane region" description="Helical" evidence="11">
    <location>
        <begin position="1115"/>
        <end position="1141"/>
    </location>
</feature>
<gene>
    <name evidence="15" type="ORF">CU098_001922</name>
</gene>
<evidence type="ECO:0000256" key="6">
    <source>
        <dbReference type="ARBA" id="ARBA00022840"/>
    </source>
</evidence>
<feature type="compositionally biased region" description="Basic and acidic residues" evidence="10">
    <location>
        <begin position="969"/>
        <end position="988"/>
    </location>
</feature>
<feature type="transmembrane region" description="Helical" evidence="11">
    <location>
        <begin position="1153"/>
        <end position="1171"/>
    </location>
</feature>
<evidence type="ECO:0000256" key="1">
    <source>
        <dbReference type="ARBA" id="ARBA00004370"/>
    </source>
</evidence>
<evidence type="ECO:0000259" key="13">
    <source>
        <dbReference type="PROSITE" id="PS50893"/>
    </source>
</evidence>
<feature type="transmembrane region" description="Helical" evidence="11">
    <location>
        <begin position="1836"/>
        <end position="1859"/>
    </location>
</feature>
<dbReference type="OrthoDB" id="6500128at2759"/>
<feature type="compositionally biased region" description="Basic and acidic residues" evidence="10">
    <location>
        <begin position="1235"/>
        <end position="1244"/>
    </location>
</feature>
<dbReference type="Gene3D" id="3.40.50.300">
    <property type="entry name" value="P-loop containing nucleotide triphosphate hydrolases"/>
    <property type="match status" value="2"/>
</dbReference>
<evidence type="ECO:0000256" key="9">
    <source>
        <dbReference type="PROSITE-ProRule" id="PRU00024"/>
    </source>
</evidence>
<feature type="transmembrane region" description="Helical" evidence="11">
    <location>
        <begin position="1752"/>
        <end position="1771"/>
    </location>
</feature>
<dbReference type="Gene3D" id="1.20.1560.10">
    <property type="entry name" value="ABC transporter type 1, transmembrane domain"/>
    <property type="match status" value="2"/>
</dbReference>
<dbReference type="InterPro" id="IPR027417">
    <property type="entry name" value="P-loop_NTPase"/>
</dbReference>
<dbReference type="Proteomes" id="UP000253551">
    <property type="component" value="Unassembled WGS sequence"/>
</dbReference>
<sequence>MPTDEKKRHQLEDILSDNVSIMDTEDLALDGTPVAVEEEAKEGFCVECKDQEADMFCVNCKEPFCEVCYGMIHRTGKRAAHKSKAYSAEAVNESEEEKNEVSHDHELAEEKLAIPVKKPEINVGEIMEARAKFIPLRLKLEERKYLRMLEAALNVTEYTEKIDDPASTGKAKRVVNQIKELCAILTGIVLGCDYKRGQELFADRSYEDNEEFFQTIFEIGRRHKIMNPEKMRSAYGKLMYLLSDSMIPEVKEMLGFNCVVPIKTVYSFLKERRGLDILHEDIVLLATMEIIPDGKSRAQIQLEIKRKERSIEQLSRKYQSKHLSADEIRHCLYSIGDNNAYLRANRDPCEKMIRYLEKFFDPKHESDDEYSLSIASGSQGHRLSHDHETQYIYVNQTLQLWRAILSDMFKLWTLADQDMLSTSNPYQLAQTGQGLHRIQPCPAVSREMHRTLFKAQKKAGSWIGSSVIHLGDRNVPNALMFIDKYNQVARILSPICITIDRMEELAKDNGIRKYIEKKFGSLDLCKKTILTDFFRFAFDGSGADNFYDAGSCIDGRLTSAWNWCSQIEKKPYFPVFLLSGFAGFDGDGCFTNAAVEEEQHNPSQHDVLRITEAILPLVITGLSIVYLSLKRYHTKYPTTPEIESITVSLEKRRSALIFLTGFEAIGWLYLFAQYSLKPANHDFYDSMTLVAFLINWLSLLVLSFTSPNMNHYKDRAYNYVFTFMYCILFLQSACRLLMLQDNVQYWDISYCFVTFVLFVITGTTPQPYHPRDLQPASYEKLEIKDGTIYLNDLILSPEATASVFSWAAFQWMNPLVVFGFHNPVTRKSIYAMTFQHLSRSAYADFVNTKNFINHTKVLRRIYSSNKREIWLQFFFATTACVIGYLAPFFQQKLLEYFEHTENRTSGSHQMAYLYVLGMFTVGVVKLLCNSVQLWVGRRWNVRTFIMLDSEIFSKTLRRKDMLGKVSKVAEKETDETKNDEDKEKDEHGSFSNVGKITNLMSIDADHLSNIPAFIHMIYAAPVEATVAMFYLYKLLGNAALVGLSVMILCFPITGYISKKMNLSYQAYTTAKDQRNELVNELLQGIRMIKYFAWEAKWTEKISESRKKEVSKMIRVIIIDVLVHVVYLTVPVLVTASTFIWYTKVSEKELTASIAFVSITLFEMLRAPLIFIPETVNTFTEAYVNLKRISDYLNEPEVDENRNKEPIEVPEGVQPHVVLTRTGFEQSLFQWHLEKEKETADKSGNEEQVVSSSPSASTLQAQPVHRAFQLTVPQFNFPTGKLSVVCGPTGSGKSSFLHALLGEMDIVTGRVYLPSKTILNVNNVSKIDPEYPSLYLDKVAYVAQQPFLQHASIRDNILFGLPFDAERYKKTLVQCALVKDLAILPDGDRTEIGEKGISLSGGQKQRVSLARAVYSHAKTVLLDDCLSAVDSHTSKHIYKQCLMGDLLKGRTVILVTHYVRLVLKGASFLVKIDNGNVLGCDSVERLRASGELNKLLGDEDKENDEEEDDIEEIIDDDSTDIDFDLDGKKETAKLIQEETSEKGQVKFKVYSTYLSACGGWFFWICLVIGYVSARLFTFAENWWLRIWSASYGTASHDISLTAMMNETPQYLVMFTNSPPAQSVFNALGSAVQKQNVFKSWVFEEKAPVNVDYYIGIYLILCFGFICADIIRNVLVYYGTIRGACSLFDSMLSRIIHAPMRFFDTTPLGRILNRFGKDVSTIDMQIARSAGFLIDCVTGIVASTLVISAITPQFLVVAVAVSCLYFLIGIFYLRISRELKRLNSVSRSPIYSHFTESLVGVVTIRAYGVEDQFMRTVYEKIDGYVAPFYLLWMSNRWLYARIEFTGAFVTFFTGLFLIFNIDSIDAGMAGISLFYAGSFLEHIYWFIRQYTAVEMDLNSVERVQEYLEIDQEPPAQIKDHRPPAAWPTTAAIEVKDLVIRYAPELDPVLHGVSFATRPHEKIGIVGRTGSGKSTMALSFFRFLEASSGSISIDGIDISKIGIQDLRSQITIIPQDAVLFSGTIRSNIDPFDEHSDEAVWESLE</sequence>
<dbReference type="PANTHER" id="PTHR24223:SF353">
    <property type="entry name" value="ABC TRANSPORTER ATP-BINDING PROTEIN_PERMEASE VMR1-RELATED"/>
    <property type="match status" value="1"/>
</dbReference>
<feature type="transmembrane region" description="Helical" evidence="11">
    <location>
        <begin position="1010"/>
        <end position="1032"/>
    </location>
</feature>
<accession>A0A367KTM6</accession>
<keyword evidence="8 11" id="KW-0472">Membrane</keyword>
<dbReference type="InterPro" id="IPR011527">
    <property type="entry name" value="ABC1_TM_dom"/>
</dbReference>
<dbReference type="SUPFAM" id="SSF57845">
    <property type="entry name" value="B-box zinc-binding domain"/>
    <property type="match status" value="1"/>
</dbReference>
<evidence type="ECO:0000313" key="15">
    <source>
        <dbReference type="EMBL" id="RCI05497.1"/>
    </source>
</evidence>
<keyword evidence="3 11" id="KW-0812">Transmembrane</keyword>
<dbReference type="GO" id="GO:0140359">
    <property type="term" value="F:ABC-type transporter activity"/>
    <property type="evidence" value="ECO:0007669"/>
    <property type="project" value="InterPro"/>
</dbReference>
<dbReference type="STRING" id="4846.A0A367KTM6"/>
<dbReference type="CDD" id="cd18596">
    <property type="entry name" value="ABC_6TM_VMR1_D1_like"/>
    <property type="match status" value="1"/>
</dbReference>
<dbReference type="SMART" id="SM00382">
    <property type="entry name" value="AAA"/>
    <property type="match status" value="2"/>
</dbReference>
<dbReference type="InterPro" id="IPR003593">
    <property type="entry name" value="AAA+_ATPase"/>
</dbReference>
<proteinExistence type="predicted"/>
<feature type="transmembrane region" description="Helical" evidence="11">
    <location>
        <begin position="655"/>
        <end position="674"/>
    </location>
</feature>
<keyword evidence="4" id="KW-0677">Repeat</keyword>
<dbReference type="Pfam" id="PF00005">
    <property type="entry name" value="ABC_tran"/>
    <property type="match status" value="2"/>
</dbReference>
<feature type="transmembrane region" description="Helical" evidence="11">
    <location>
        <begin position="1728"/>
        <end position="1746"/>
    </location>
</feature>
<dbReference type="FunFam" id="3.40.50.300:FF:004162">
    <property type="entry name" value="ATP binding cassette subfamily C member 5"/>
    <property type="match status" value="1"/>
</dbReference>
<dbReference type="GO" id="GO:0005524">
    <property type="term" value="F:ATP binding"/>
    <property type="evidence" value="ECO:0007669"/>
    <property type="project" value="UniProtKB-KW"/>
</dbReference>
<feature type="domain" description="B box-type" evidence="12">
    <location>
        <begin position="40"/>
        <end position="86"/>
    </location>
</feature>
<dbReference type="InterPro" id="IPR036640">
    <property type="entry name" value="ABC1_TM_sf"/>
</dbReference>
<dbReference type="PANTHER" id="PTHR24223">
    <property type="entry name" value="ATP-BINDING CASSETTE SUB-FAMILY C"/>
    <property type="match status" value="1"/>
</dbReference>
<dbReference type="InterPro" id="IPR000315">
    <property type="entry name" value="Znf_B-box"/>
</dbReference>
<dbReference type="InterPro" id="IPR050173">
    <property type="entry name" value="ABC_transporter_C-like"/>
</dbReference>
<keyword evidence="5" id="KW-0547">Nucleotide-binding</keyword>
<feature type="transmembrane region" description="Helical" evidence="11">
    <location>
        <begin position="1551"/>
        <end position="1572"/>
    </location>
</feature>
<dbReference type="PROSITE" id="PS50119">
    <property type="entry name" value="ZF_BBOX"/>
    <property type="match status" value="1"/>
</dbReference>
<feature type="transmembrane region" description="Helical" evidence="11">
    <location>
        <begin position="744"/>
        <end position="763"/>
    </location>
</feature>
<evidence type="ECO:0000256" key="5">
    <source>
        <dbReference type="ARBA" id="ARBA00022741"/>
    </source>
</evidence>
<keyword evidence="16" id="KW-1185">Reference proteome</keyword>
<keyword evidence="6" id="KW-0067">ATP-binding</keyword>
<evidence type="ECO:0000256" key="3">
    <source>
        <dbReference type="ARBA" id="ARBA00022692"/>
    </source>
</evidence>
<evidence type="ECO:0000259" key="12">
    <source>
        <dbReference type="PROSITE" id="PS50119"/>
    </source>
</evidence>